<evidence type="ECO:0000256" key="3">
    <source>
        <dbReference type="ARBA" id="ARBA00022884"/>
    </source>
</evidence>
<comment type="function">
    <text evidence="7">This is one of the proteins that bind and probably mediate the attachment of the 5S RNA into the large ribosomal subunit, where it forms part of the central protuberance.</text>
</comment>
<keyword evidence="2 7" id="KW-0699">rRNA-binding</keyword>
<dbReference type="PANTHER" id="PTHR12899">
    <property type="entry name" value="39S RIBOSOMAL PROTEIN L18, MITOCHONDRIAL"/>
    <property type="match status" value="1"/>
</dbReference>
<dbReference type="InterPro" id="IPR004389">
    <property type="entry name" value="Ribosomal_uL18_bac-type"/>
</dbReference>
<dbReference type="GO" id="GO:0008097">
    <property type="term" value="F:5S rRNA binding"/>
    <property type="evidence" value="ECO:0007669"/>
    <property type="project" value="TreeGrafter"/>
</dbReference>
<comment type="subunit">
    <text evidence="7">Part of the 50S ribosomal subunit; part of the 5S rRNA/L5/L18/L25 subcomplex. Contacts the 5S and 23S rRNAs.</text>
</comment>
<evidence type="ECO:0000256" key="2">
    <source>
        <dbReference type="ARBA" id="ARBA00022730"/>
    </source>
</evidence>
<dbReference type="FunFam" id="3.30.420.100:FF:000001">
    <property type="entry name" value="50S ribosomal protein L18"/>
    <property type="match status" value="1"/>
</dbReference>
<dbReference type="GO" id="GO:0022625">
    <property type="term" value="C:cytosolic large ribosomal subunit"/>
    <property type="evidence" value="ECO:0007669"/>
    <property type="project" value="TreeGrafter"/>
</dbReference>
<keyword evidence="5 7" id="KW-0687">Ribonucleoprotein</keyword>
<dbReference type="CDD" id="cd00432">
    <property type="entry name" value="Ribosomal_L18_L5e"/>
    <property type="match status" value="1"/>
</dbReference>
<gene>
    <name evidence="7" type="primary">rplR</name>
    <name evidence="8" type="ORF">EVJ47_02450</name>
</gene>
<evidence type="ECO:0000256" key="1">
    <source>
        <dbReference type="ARBA" id="ARBA00007116"/>
    </source>
</evidence>
<evidence type="ECO:0000313" key="8">
    <source>
        <dbReference type="EMBL" id="RZD15153.1"/>
    </source>
</evidence>
<comment type="similarity">
    <text evidence="1 7">Belongs to the universal ribosomal protein uL18 family.</text>
</comment>
<dbReference type="NCBIfam" id="TIGR00060">
    <property type="entry name" value="L18_bact"/>
    <property type="match status" value="1"/>
</dbReference>
<keyword evidence="4 7" id="KW-0689">Ribosomal protein</keyword>
<evidence type="ECO:0000256" key="6">
    <source>
        <dbReference type="ARBA" id="ARBA00035197"/>
    </source>
</evidence>
<dbReference type="GO" id="GO:0006412">
    <property type="term" value="P:translation"/>
    <property type="evidence" value="ECO:0007669"/>
    <property type="project" value="UniProtKB-UniRule"/>
</dbReference>
<dbReference type="InterPro" id="IPR057268">
    <property type="entry name" value="Ribosomal_L18"/>
</dbReference>
<name>A0A519BD03_9DELT</name>
<dbReference type="SUPFAM" id="SSF53137">
    <property type="entry name" value="Translational machinery components"/>
    <property type="match status" value="1"/>
</dbReference>
<dbReference type="HAMAP" id="MF_01337_B">
    <property type="entry name" value="Ribosomal_uL18_B"/>
    <property type="match status" value="1"/>
</dbReference>
<reference evidence="8 9" key="1">
    <citation type="submission" date="2019-01" db="EMBL/GenBank/DDBJ databases">
        <title>Insights into ecological role of a new deltaproteobacterial order Candidatus Sinidesulfobacterales (Sva0485) by metagenomics and metatranscriptomics.</title>
        <authorList>
            <person name="Tan S."/>
            <person name="Liu J."/>
            <person name="Fang Y."/>
            <person name="Hedlund B.P."/>
            <person name="Lian Z.H."/>
            <person name="Huang L.Y."/>
            <person name="Li J.T."/>
            <person name="Huang L.N."/>
            <person name="Li W.J."/>
            <person name="Jiang H.C."/>
            <person name="Dong H.L."/>
            <person name="Shu W.S."/>
        </authorList>
    </citation>
    <scope>NUCLEOTIDE SEQUENCE [LARGE SCALE GENOMIC DNA]</scope>
    <source>
        <strain evidence="8">AP3</strain>
    </source>
</reference>
<dbReference type="PANTHER" id="PTHR12899:SF3">
    <property type="entry name" value="LARGE RIBOSOMAL SUBUNIT PROTEIN UL18M"/>
    <property type="match status" value="1"/>
</dbReference>
<sequence>MKGKSEKRSRRKAHINKVLKNSTKPRLCVFKSLNNIYAQVFSPDNKVLAQVSSLSKELKGKIKGHAGNIPAAKIVGSEIAELCVQKSITEVAFDRNGYIYHGRVKALADAARENGLNF</sequence>
<dbReference type="Gene3D" id="3.30.420.100">
    <property type="match status" value="1"/>
</dbReference>
<dbReference type="EMBL" id="SGBD01000001">
    <property type="protein sequence ID" value="RZD15153.1"/>
    <property type="molecule type" value="Genomic_DNA"/>
</dbReference>
<proteinExistence type="inferred from homology"/>
<dbReference type="GO" id="GO:0003735">
    <property type="term" value="F:structural constituent of ribosome"/>
    <property type="evidence" value="ECO:0007669"/>
    <property type="project" value="InterPro"/>
</dbReference>
<evidence type="ECO:0000256" key="5">
    <source>
        <dbReference type="ARBA" id="ARBA00023274"/>
    </source>
</evidence>
<keyword evidence="3 7" id="KW-0694">RNA-binding</keyword>
<protein>
    <recommendedName>
        <fullName evidence="6 7">Large ribosomal subunit protein uL18</fullName>
    </recommendedName>
</protein>
<evidence type="ECO:0000256" key="4">
    <source>
        <dbReference type="ARBA" id="ARBA00022980"/>
    </source>
</evidence>
<dbReference type="Proteomes" id="UP000320813">
    <property type="component" value="Unassembled WGS sequence"/>
</dbReference>
<accession>A0A519BD03</accession>
<dbReference type="AlphaFoldDB" id="A0A519BD03"/>
<organism evidence="8 9">
    <name type="scientific">Candidatus Acidulodesulfobacterium ferriphilum</name>
    <dbReference type="NCBI Taxonomy" id="2597223"/>
    <lineage>
        <taxon>Bacteria</taxon>
        <taxon>Deltaproteobacteria</taxon>
        <taxon>Candidatus Acidulodesulfobacterales</taxon>
        <taxon>Candidatus Acidulodesulfobacterium</taxon>
    </lineage>
</organism>
<evidence type="ECO:0000256" key="7">
    <source>
        <dbReference type="HAMAP-Rule" id="MF_01337"/>
    </source>
</evidence>
<evidence type="ECO:0000313" key="9">
    <source>
        <dbReference type="Proteomes" id="UP000320813"/>
    </source>
</evidence>
<dbReference type="InterPro" id="IPR005484">
    <property type="entry name" value="Ribosomal_uL18_bac/plant/anim"/>
</dbReference>
<dbReference type="Pfam" id="PF00861">
    <property type="entry name" value="Ribosomal_L18p"/>
    <property type="match status" value="1"/>
</dbReference>
<comment type="caution">
    <text evidence="8">The sequence shown here is derived from an EMBL/GenBank/DDBJ whole genome shotgun (WGS) entry which is preliminary data.</text>
</comment>